<keyword evidence="4" id="KW-0676">Redox-active center</keyword>
<gene>
    <name evidence="7" type="ORF">SAMN04488023_1079</name>
</gene>
<evidence type="ECO:0000259" key="6">
    <source>
        <dbReference type="PROSITE" id="PS51352"/>
    </source>
</evidence>
<dbReference type="InterPro" id="IPR050553">
    <property type="entry name" value="Thioredoxin_ResA/DsbE_sf"/>
</dbReference>
<evidence type="ECO:0000256" key="3">
    <source>
        <dbReference type="ARBA" id="ARBA00023157"/>
    </source>
</evidence>
<evidence type="ECO:0000256" key="5">
    <source>
        <dbReference type="SAM" id="SignalP"/>
    </source>
</evidence>
<comment type="subcellular location">
    <subcellularLocation>
        <location evidence="1">Cell envelope</location>
    </subcellularLocation>
</comment>
<evidence type="ECO:0000256" key="2">
    <source>
        <dbReference type="ARBA" id="ARBA00022748"/>
    </source>
</evidence>
<sequence>MKIYHKGLLLLWAVMAGVPVAVMAQEEKNVAVNLSATGITVGEKVPYLEIGNLHNYYTVSGDPVRSLNLRDLRGKLVILDFWATWCSPCVGMMPLMDSLQREFAGRVQFVSVSSQPDSVVTPFLLKLRKGKKSVLPYATSDVLLRKAFPHRLLPHYVWIDGEGRVVAITSHEEVNAVNIEKVLSGGSGLNQKADQVIAYDRNKPLLIGQNGGQGDNMVYHSLFTRYGEGLKTLSWVNPELSRGTLLNLDISNMYAAVYSDQTWIGRHRMVFVGKETDDFRYQANVHDAKSYKREHNWCYELIVPREKKGMLRQLMIRDLDFHFPYADVDTVTMETMCTVLVSTGDNGMLRAKGKERKLEIGQTGFSMQAMPVIGLTSRLDAVYMQGNPYPVVDGSGIGFPVDMKLDCNISSVVEVNAELAKYNLKLVDKPFKTLMLVFRKKVGAISRL</sequence>
<dbReference type="Proteomes" id="UP000199572">
    <property type="component" value="Unassembled WGS sequence"/>
</dbReference>
<evidence type="ECO:0000313" key="8">
    <source>
        <dbReference type="Proteomes" id="UP000199572"/>
    </source>
</evidence>
<dbReference type="GO" id="GO:0016491">
    <property type="term" value="F:oxidoreductase activity"/>
    <property type="evidence" value="ECO:0007669"/>
    <property type="project" value="InterPro"/>
</dbReference>
<proteinExistence type="predicted"/>
<dbReference type="CDD" id="cd02966">
    <property type="entry name" value="TlpA_like_family"/>
    <property type="match status" value="1"/>
</dbReference>
<evidence type="ECO:0000256" key="1">
    <source>
        <dbReference type="ARBA" id="ARBA00004196"/>
    </source>
</evidence>
<accession>A0A1H9N3D1</accession>
<name>A0A1H9N3D1_9SPHI</name>
<dbReference type="GO" id="GO:0030313">
    <property type="term" value="C:cell envelope"/>
    <property type="evidence" value="ECO:0007669"/>
    <property type="project" value="UniProtKB-SubCell"/>
</dbReference>
<keyword evidence="2" id="KW-0201">Cytochrome c-type biogenesis</keyword>
<keyword evidence="5" id="KW-0732">Signal</keyword>
<dbReference type="GO" id="GO:0017004">
    <property type="term" value="P:cytochrome complex assembly"/>
    <property type="evidence" value="ECO:0007669"/>
    <property type="project" value="UniProtKB-KW"/>
</dbReference>
<reference evidence="7 8" key="1">
    <citation type="submission" date="2016-10" db="EMBL/GenBank/DDBJ databases">
        <authorList>
            <person name="de Groot N.N."/>
        </authorList>
    </citation>
    <scope>NUCLEOTIDE SEQUENCE [LARGE SCALE GENOMIC DNA]</scope>
    <source>
        <strain evidence="7 8">DSM 18610</strain>
    </source>
</reference>
<feature type="domain" description="Thioredoxin" evidence="6">
    <location>
        <begin position="39"/>
        <end position="198"/>
    </location>
</feature>
<keyword evidence="7" id="KW-0413">Isomerase</keyword>
<dbReference type="STRING" id="390241.SAMN04488023_1079"/>
<dbReference type="RefSeq" id="WP_090882969.1">
    <property type="nucleotide sequence ID" value="NZ_FOGG01000007.1"/>
</dbReference>
<evidence type="ECO:0000313" key="7">
    <source>
        <dbReference type="EMBL" id="SER30199.1"/>
    </source>
</evidence>
<dbReference type="GO" id="GO:0016853">
    <property type="term" value="F:isomerase activity"/>
    <property type="evidence" value="ECO:0007669"/>
    <property type="project" value="UniProtKB-KW"/>
</dbReference>
<dbReference type="EMBL" id="FOGG01000007">
    <property type="protein sequence ID" value="SER30199.1"/>
    <property type="molecule type" value="Genomic_DNA"/>
</dbReference>
<organism evidence="7 8">
    <name type="scientific">Pedobacter rhizosphaerae</name>
    <dbReference type="NCBI Taxonomy" id="390241"/>
    <lineage>
        <taxon>Bacteria</taxon>
        <taxon>Pseudomonadati</taxon>
        <taxon>Bacteroidota</taxon>
        <taxon>Sphingobacteriia</taxon>
        <taxon>Sphingobacteriales</taxon>
        <taxon>Sphingobacteriaceae</taxon>
        <taxon>Pedobacter</taxon>
    </lineage>
</organism>
<dbReference type="Gene3D" id="3.40.30.10">
    <property type="entry name" value="Glutaredoxin"/>
    <property type="match status" value="1"/>
</dbReference>
<feature type="chain" id="PRO_5011452079" evidence="5">
    <location>
        <begin position="25"/>
        <end position="448"/>
    </location>
</feature>
<dbReference type="PANTHER" id="PTHR42852:SF6">
    <property type="entry name" value="THIOL:DISULFIDE INTERCHANGE PROTEIN DSBE"/>
    <property type="match status" value="1"/>
</dbReference>
<keyword evidence="3" id="KW-1015">Disulfide bond</keyword>
<protein>
    <submittedName>
        <fullName evidence="7">Thiol-disulfide isomerase or thioredoxin</fullName>
    </submittedName>
</protein>
<dbReference type="InterPro" id="IPR013740">
    <property type="entry name" value="Redoxin"/>
</dbReference>
<dbReference type="PANTHER" id="PTHR42852">
    <property type="entry name" value="THIOL:DISULFIDE INTERCHANGE PROTEIN DSBE"/>
    <property type="match status" value="1"/>
</dbReference>
<dbReference type="SUPFAM" id="SSF52833">
    <property type="entry name" value="Thioredoxin-like"/>
    <property type="match status" value="1"/>
</dbReference>
<dbReference type="OrthoDB" id="1118217at2"/>
<dbReference type="PROSITE" id="PS51352">
    <property type="entry name" value="THIOREDOXIN_2"/>
    <property type="match status" value="1"/>
</dbReference>
<dbReference type="InterPro" id="IPR013766">
    <property type="entry name" value="Thioredoxin_domain"/>
</dbReference>
<dbReference type="InterPro" id="IPR036249">
    <property type="entry name" value="Thioredoxin-like_sf"/>
</dbReference>
<feature type="signal peptide" evidence="5">
    <location>
        <begin position="1"/>
        <end position="24"/>
    </location>
</feature>
<dbReference type="AlphaFoldDB" id="A0A1H9N3D1"/>
<evidence type="ECO:0000256" key="4">
    <source>
        <dbReference type="ARBA" id="ARBA00023284"/>
    </source>
</evidence>
<dbReference type="Pfam" id="PF08534">
    <property type="entry name" value="Redoxin"/>
    <property type="match status" value="1"/>
</dbReference>
<keyword evidence="8" id="KW-1185">Reference proteome</keyword>